<feature type="compositionally biased region" description="Basic and acidic residues" evidence="1">
    <location>
        <begin position="228"/>
        <end position="250"/>
    </location>
</feature>
<gene>
    <name evidence="3" type="ORF">C8P69_105378</name>
</gene>
<dbReference type="InterPro" id="IPR021136">
    <property type="entry name" value="Flagellar_hook_control-like_C"/>
</dbReference>
<feature type="region of interest" description="Disordered" evidence="1">
    <location>
        <begin position="1"/>
        <end position="295"/>
    </location>
</feature>
<protein>
    <submittedName>
        <fullName evidence="3">Chemotaxis protein MotD</fullName>
    </submittedName>
</protein>
<dbReference type="InterPro" id="IPR038610">
    <property type="entry name" value="FliK-like_C_sf"/>
</dbReference>
<evidence type="ECO:0000313" key="3">
    <source>
        <dbReference type="EMBL" id="PTM55225.1"/>
    </source>
</evidence>
<sequence length="452" mass="46176">MPRSEDGRSAFAEALDAMERQFGEPERDSRVTRARQTRPTTPSGTAVEASNPQTVTGQPVQEPASAIQAVKTGAEGTEAPAKTAAGDEAAATDKTEPVVATDAKPADAPQAPVAVVPTPTPAPMAQQPATGKAEGEAVVEASATTAAAPAAQAAATPAPTDPAAAQAAAAQAAADGSAEAQAAAQAAATTPAETTPTDAQAKTAEAAPKTADAAQQRPTEQVQPVAEARPRTEGSEKASKAEQPTTHRSEAAASASTAERKEPQVQADATPHATPDTPAQTQATPAPAGPSSFGMEVAQKVAAQTASAGSPVPVHALAVTIAARASQGATRFDIRLDPAELGRIDVQLTVDRDGHVKSKLVVEKQETLDLLQRDQRNLERVLTQAGVQTSEGSLEFSLKDQGGQSTRDQQQEPRSTRQQVVIEDPETIAALQASASTYARAAALRGGVDIRI</sequence>
<reference evidence="3 4" key="1">
    <citation type="submission" date="2018-04" db="EMBL/GenBank/DDBJ databases">
        <title>Genomic Encyclopedia of Archaeal and Bacterial Type Strains, Phase II (KMG-II): from individual species to whole genera.</title>
        <authorList>
            <person name="Goeker M."/>
        </authorList>
    </citation>
    <scope>NUCLEOTIDE SEQUENCE [LARGE SCALE GENOMIC DNA]</scope>
    <source>
        <strain evidence="3 4">DSM 25521</strain>
    </source>
</reference>
<dbReference type="OrthoDB" id="7203912at2"/>
<dbReference type="RefSeq" id="WP_108178055.1">
    <property type="nucleotide sequence ID" value="NZ_PZZL01000005.1"/>
</dbReference>
<dbReference type="AlphaFoldDB" id="A0A2T4Z378"/>
<feature type="compositionally biased region" description="Low complexity" evidence="1">
    <location>
        <begin position="136"/>
        <end position="216"/>
    </location>
</feature>
<accession>A0A2T4Z378</accession>
<comment type="caution">
    <text evidence="3">The sequence shown here is derived from an EMBL/GenBank/DDBJ whole genome shotgun (WGS) entry which is preliminary data.</text>
</comment>
<feature type="domain" description="Flagellar hook-length control protein-like C-terminal" evidence="2">
    <location>
        <begin position="321"/>
        <end position="402"/>
    </location>
</feature>
<feature type="compositionally biased region" description="Polar residues" evidence="1">
    <location>
        <begin position="37"/>
        <end position="59"/>
    </location>
</feature>
<dbReference type="Gene3D" id="3.30.750.140">
    <property type="match status" value="1"/>
</dbReference>
<evidence type="ECO:0000256" key="1">
    <source>
        <dbReference type="SAM" id="MobiDB-lite"/>
    </source>
</evidence>
<feature type="compositionally biased region" description="Basic and acidic residues" evidence="1">
    <location>
        <begin position="17"/>
        <end position="31"/>
    </location>
</feature>
<proteinExistence type="predicted"/>
<dbReference type="Pfam" id="PF02120">
    <property type="entry name" value="Flg_hook"/>
    <property type="match status" value="1"/>
</dbReference>
<evidence type="ECO:0000259" key="2">
    <source>
        <dbReference type="Pfam" id="PF02120"/>
    </source>
</evidence>
<feature type="compositionally biased region" description="Low complexity" evidence="1">
    <location>
        <begin position="266"/>
        <end position="286"/>
    </location>
</feature>
<organism evidence="3 4">
    <name type="scientific">Phreatobacter oligotrophus</name>
    <dbReference type="NCBI Taxonomy" id="1122261"/>
    <lineage>
        <taxon>Bacteria</taxon>
        <taxon>Pseudomonadati</taxon>
        <taxon>Pseudomonadota</taxon>
        <taxon>Alphaproteobacteria</taxon>
        <taxon>Hyphomicrobiales</taxon>
        <taxon>Phreatobacteraceae</taxon>
        <taxon>Phreatobacter</taxon>
    </lineage>
</organism>
<dbReference type="EMBL" id="PZZL01000005">
    <property type="protein sequence ID" value="PTM55225.1"/>
    <property type="molecule type" value="Genomic_DNA"/>
</dbReference>
<dbReference type="CDD" id="cd17470">
    <property type="entry name" value="T3SS_Flik_C"/>
    <property type="match status" value="1"/>
</dbReference>
<feature type="compositionally biased region" description="Low complexity" evidence="1">
    <location>
        <begin position="100"/>
        <end position="129"/>
    </location>
</feature>
<evidence type="ECO:0000313" key="4">
    <source>
        <dbReference type="Proteomes" id="UP000241808"/>
    </source>
</evidence>
<name>A0A2T4Z378_9HYPH</name>
<feature type="region of interest" description="Disordered" evidence="1">
    <location>
        <begin position="392"/>
        <end position="420"/>
    </location>
</feature>
<keyword evidence="4" id="KW-1185">Reference proteome</keyword>
<dbReference type="Proteomes" id="UP000241808">
    <property type="component" value="Unassembled WGS sequence"/>
</dbReference>
<feature type="compositionally biased region" description="Low complexity" evidence="1">
    <location>
        <begin position="78"/>
        <end position="89"/>
    </location>
</feature>